<dbReference type="KEGG" id="vg:37618623"/>
<evidence type="ECO:0000313" key="3">
    <source>
        <dbReference type="Proteomes" id="UP000232488"/>
    </source>
</evidence>
<dbReference type="Proteomes" id="UP000232488">
    <property type="component" value="Segment"/>
</dbReference>
<evidence type="ECO:0000256" key="1">
    <source>
        <dbReference type="SAM" id="Coils"/>
    </source>
</evidence>
<evidence type="ECO:0000313" key="2">
    <source>
        <dbReference type="EMBL" id="AOM63573.1"/>
    </source>
</evidence>
<feature type="coiled-coil region" evidence="1">
    <location>
        <begin position="2"/>
        <end position="29"/>
    </location>
</feature>
<keyword evidence="1" id="KW-0175">Coiled coil</keyword>
<organismHost>
    <name type="scientific">Heterosigma akashiwo</name>
    <name type="common">Chromophytic alga</name>
    <name type="synonym">Heterosigma carterae</name>
    <dbReference type="NCBI Taxonomy" id="2829"/>
</organismHost>
<dbReference type="RefSeq" id="YP_009507639.1">
    <property type="nucleotide sequence ID" value="NC_038553.1"/>
</dbReference>
<name>A0A1C9C5K9_HAV01</name>
<keyword evidence="3" id="KW-1185">Reference proteome</keyword>
<organism evidence="2 3">
    <name type="scientific">Heterosigma akashiwo virus 01</name>
    <name type="common">HaV01</name>
    <dbReference type="NCBI Taxonomy" id="97195"/>
    <lineage>
        <taxon>Viruses</taxon>
        <taxon>Varidnaviria</taxon>
        <taxon>Bamfordvirae</taxon>
        <taxon>Nucleocytoviricota</taxon>
        <taxon>Megaviricetes</taxon>
        <taxon>Algavirales</taxon>
        <taxon>Phycodnaviridae</taxon>
        <taxon>Raphidovirus</taxon>
        <taxon>Raphidovirus japonicum</taxon>
    </lineage>
</organism>
<dbReference type="EMBL" id="KX008963">
    <property type="protein sequence ID" value="AOM63573.1"/>
    <property type="molecule type" value="Genomic_DNA"/>
</dbReference>
<accession>A0A1C9C5K9</accession>
<protein>
    <submittedName>
        <fullName evidence="2">Uncharacterized protein</fullName>
    </submittedName>
</protein>
<proteinExistence type="predicted"/>
<sequence>METNKDNKYERYINEIEALKDRCSLLESQFNSVVEILKTLNRTDIMTISREFDTNSTVGFLDEMASEIEIDINELSGIINNESLIDLNEILYFTFKNVQKNDPNIRYTDGKWYYMIYNRMNNKKSWKYEEKHRLFEKKITDHYYFLSKEIYFEHFGNLTKQYIIEMFEEYDYTGSKRRLFRENVIKRFIRDIRTRYFNT</sequence>
<reference evidence="2 3" key="1">
    <citation type="submission" date="2016-03" db="EMBL/GenBank/DDBJ databases">
        <title>Genome sequences of a Phycodnavirus, Heterosigma akashiwo virus strain 53.</title>
        <authorList>
            <person name="Ueki S."/>
            <person name="Ogura Y."/>
            <person name="Hayashi T."/>
        </authorList>
    </citation>
    <scope>NUCLEOTIDE SEQUENCE [LARGE SCALE GENOMIC DNA]</scope>
    <source>
        <strain evidence="2">HaV53</strain>
    </source>
</reference>
<dbReference type="GeneID" id="37618623"/>
<gene>
    <name evidence="2" type="primary">HaV53_ORF242</name>
</gene>